<reference evidence="5" key="1">
    <citation type="submission" date="2017-02" db="UniProtKB">
        <authorList>
            <consortium name="WormBaseParasite"/>
        </authorList>
    </citation>
    <scope>IDENTIFICATION</scope>
</reference>
<keyword evidence="4" id="KW-1185">Reference proteome</keyword>
<evidence type="ECO:0000313" key="4">
    <source>
        <dbReference type="Proteomes" id="UP000046393"/>
    </source>
</evidence>
<organism evidence="4 5">
    <name type="scientific">Syphacia muris</name>
    <dbReference type="NCBI Taxonomy" id="451379"/>
    <lineage>
        <taxon>Eukaryota</taxon>
        <taxon>Metazoa</taxon>
        <taxon>Ecdysozoa</taxon>
        <taxon>Nematoda</taxon>
        <taxon>Chromadorea</taxon>
        <taxon>Rhabditida</taxon>
        <taxon>Spirurina</taxon>
        <taxon>Oxyuridomorpha</taxon>
        <taxon>Oxyuroidea</taxon>
        <taxon>Oxyuridae</taxon>
        <taxon>Syphacia</taxon>
    </lineage>
</organism>
<dbReference type="PANTHER" id="PTHR38626:SF2">
    <property type="entry name" value="CUB DOMAIN-CONTAINING PROTEIN"/>
    <property type="match status" value="1"/>
</dbReference>
<feature type="signal peptide" evidence="2">
    <location>
        <begin position="1"/>
        <end position="21"/>
    </location>
</feature>
<evidence type="ECO:0000313" key="5">
    <source>
        <dbReference type="WBParaSite" id="SMUV_0000551401-mRNA-1"/>
    </source>
</evidence>
<dbReference type="Pfam" id="PF25330">
    <property type="entry name" value="C2_nem"/>
    <property type="match status" value="1"/>
</dbReference>
<evidence type="ECO:0000259" key="3">
    <source>
        <dbReference type="Pfam" id="PF25330"/>
    </source>
</evidence>
<keyword evidence="1" id="KW-0812">Transmembrane</keyword>
<dbReference type="Proteomes" id="UP000046393">
    <property type="component" value="Unplaced"/>
</dbReference>
<feature type="transmembrane region" description="Helical" evidence="1">
    <location>
        <begin position="215"/>
        <end position="241"/>
    </location>
</feature>
<feature type="domain" description="C2" evidence="3">
    <location>
        <begin position="27"/>
        <end position="171"/>
    </location>
</feature>
<dbReference type="PANTHER" id="PTHR38626">
    <property type="entry name" value="SKN-1 DEPENDENT ZYGOTIC TRANSCRIPT-RELATED"/>
    <property type="match status" value="1"/>
</dbReference>
<dbReference type="AlphaFoldDB" id="A0A0N5ALT6"/>
<evidence type="ECO:0000256" key="2">
    <source>
        <dbReference type="SAM" id="SignalP"/>
    </source>
</evidence>
<keyword evidence="1" id="KW-0472">Membrane</keyword>
<dbReference type="WBParaSite" id="SMUV_0000551401-mRNA-1">
    <property type="protein sequence ID" value="SMUV_0000551401-mRNA-1"/>
    <property type="gene ID" value="SMUV_0000551401"/>
</dbReference>
<name>A0A0N5ALT6_9BILA</name>
<evidence type="ECO:0000256" key="1">
    <source>
        <dbReference type="SAM" id="Phobius"/>
    </source>
</evidence>
<sequence length="354" mass="39421">MSLMLTKVAVIVLLLIRICPAEDSSSSFWLTAQLVGIEWRKGCLTTGGCGDPRFRLAETNWASNEQVSISWSILEDFNQDRPRIFVSHWKRGSPTDVTVACEVVGTDPTYGFPRICDTTGNVQAFMKDIAYEPISSKLRQSSGLDFEANKIVVELKGKCFNASLTVEKHEQQCPWCEEKRQQQQLFAYVGQPDSEGRNGTSVSSSEHRLSRDIQYVYMALAVLAGIALLSTAAFACLLMAFMRQRKCAVPLSSISNSKCPVETYYPSAIIGSGAADTVKISEESRYEMPWDQKYRPIPQWSTSRNTMSCSVTKPFTSGTLIYQTSRTPANDSVQYETPTLVMNDHHNDSGHDSV</sequence>
<proteinExistence type="predicted"/>
<dbReference type="InterPro" id="IPR040426">
    <property type="entry name" value="C05B5.4-like"/>
</dbReference>
<accession>A0A0N5ALT6</accession>
<protein>
    <submittedName>
        <fullName evidence="5">ZP domain-containing protein</fullName>
    </submittedName>
</protein>
<keyword evidence="2" id="KW-0732">Signal</keyword>
<feature type="chain" id="PRO_5005893374" evidence="2">
    <location>
        <begin position="22"/>
        <end position="354"/>
    </location>
</feature>
<dbReference type="InterPro" id="IPR057569">
    <property type="entry name" value="C2_nem"/>
</dbReference>
<keyword evidence="1" id="KW-1133">Transmembrane helix</keyword>